<name>A0ACC0LNK0_RHOML</name>
<gene>
    <name evidence="1" type="ORF">RHMOL_Rhmol11G0017200</name>
</gene>
<organism evidence="1 2">
    <name type="scientific">Rhododendron molle</name>
    <name type="common">Chinese azalea</name>
    <name type="synonym">Azalea mollis</name>
    <dbReference type="NCBI Taxonomy" id="49168"/>
    <lineage>
        <taxon>Eukaryota</taxon>
        <taxon>Viridiplantae</taxon>
        <taxon>Streptophyta</taxon>
        <taxon>Embryophyta</taxon>
        <taxon>Tracheophyta</taxon>
        <taxon>Spermatophyta</taxon>
        <taxon>Magnoliopsida</taxon>
        <taxon>eudicotyledons</taxon>
        <taxon>Gunneridae</taxon>
        <taxon>Pentapetalae</taxon>
        <taxon>asterids</taxon>
        <taxon>Ericales</taxon>
        <taxon>Ericaceae</taxon>
        <taxon>Ericoideae</taxon>
        <taxon>Rhodoreae</taxon>
        <taxon>Rhododendron</taxon>
    </lineage>
</organism>
<protein>
    <submittedName>
        <fullName evidence="1">Uncharacterized protein</fullName>
    </submittedName>
</protein>
<dbReference type="Proteomes" id="UP001062846">
    <property type="component" value="Chromosome 11"/>
</dbReference>
<comment type="caution">
    <text evidence="1">The sequence shown here is derived from an EMBL/GenBank/DDBJ whole genome shotgun (WGS) entry which is preliminary data.</text>
</comment>
<dbReference type="EMBL" id="CM046398">
    <property type="protein sequence ID" value="KAI8529967.1"/>
    <property type="molecule type" value="Genomic_DNA"/>
</dbReference>
<accession>A0ACC0LNK0</accession>
<evidence type="ECO:0000313" key="2">
    <source>
        <dbReference type="Proteomes" id="UP001062846"/>
    </source>
</evidence>
<proteinExistence type="predicted"/>
<sequence>MEAEERAGAEAQWPRVTTVAEAGTLTSPDFLAEAYVPPTPHLFAPSSFAAYVPQRTEYNDEVVLRDPDAHIANTWSEERAGQRDIRSFGGACRSLALYEALPPRVRELVDAAGFGEFI</sequence>
<reference evidence="1" key="1">
    <citation type="submission" date="2022-02" db="EMBL/GenBank/DDBJ databases">
        <title>Plant Genome Project.</title>
        <authorList>
            <person name="Zhang R.-G."/>
        </authorList>
    </citation>
    <scope>NUCLEOTIDE SEQUENCE</scope>
    <source>
        <strain evidence="1">AT1</strain>
    </source>
</reference>
<keyword evidence="2" id="KW-1185">Reference proteome</keyword>
<evidence type="ECO:0000313" key="1">
    <source>
        <dbReference type="EMBL" id="KAI8529967.1"/>
    </source>
</evidence>